<organism evidence="3 4">
    <name type="scientific">Symbiodinium microadriaticum</name>
    <name type="common">Dinoflagellate</name>
    <name type="synonym">Zooxanthella microadriatica</name>
    <dbReference type="NCBI Taxonomy" id="2951"/>
    <lineage>
        <taxon>Eukaryota</taxon>
        <taxon>Sar</taxon>
        <taxon>Alveolata</taxon>
        <taxon>Dinophyceae</taxon>
        <taxon>Suessiales</taxon>
        <taxon>Symbiodiniaceae</taxon>
        <taxon>Symbiodinium</taxon>
    </lineage>
</organism>
<evidence type="ECO:0000256" key="1">
    <source>
        <dbReference type="SAM" id="MobiDB-lite"/>
    </source>
</evidence>
<keyword evidence="4" id="KW-1185">Reference proteome</keyword>
<keyword evidence="2" id="KW-0472">Membrane</keyword>
<feature type="region of interest" description="Disordered" evidence="1">
    <location>
        <begin position="303"/>
        <end position="351"/>
    </location>
</feature>
<dbReference type="EMBL" id="LSRX01000886">
    <property type="protein sequence ID" value="OLP87013.1"/>
    <property type="molecule type" value="Genomic_DNA"/>
</dbReference>
<name>A0A1Q9CVQ7_SYMMI</name>
<dbReference type="AlphaFoldDB" id="A0A1Q9CVQ7"/>
<sequence length="447" mass="49400">MLVSPTKKNVRAYGIVVLLRLVITGIGYLPALLQLAKVPEPQRKDWRERCEACCAWLRRCGRALAVRLDEPLAKCMASFRENCHFLLQDPQLLRLLRAASRGVPRQSEVFCVCSWHAQAEGPDRGNLGETPLAGYTPAIQRRLRHLPRSSNAVGLSALLAWFLDKASVAVQHGGRFSSVLWAAAAALCHAAVSATAWCFQTLSRDDLAALLTHAATWLLMYHSTDSAQQTGESAHVVRGLLLLGPSSDFPPPSPTAWMEAMRFAAVARRASQAALRCQRLPPRLRNVQFCQEAFYISTRTFSESGQSSSSRSQSEQSESDRRYEETGEYDTQDKYKRVGNPISWANPTGGGTVEDNSSKHWTWVYPAGAFAILAFCVISRWRSLRKEKEEQVIASPRINMETGNFGYKPPSQEPLSVEDLAPSEGSGQDSGFGQGWSSSFTPPPRSD</sequence>
<evidence type="ECO:0000313" key="3">
    <source>
        <dbReference type="EMBL" id="OLP87013.1"/>
    </source>
</evidence>
<comment type="caution">
    <text evidence="3">The sequence shown here is derived from an EMBL/GenBank/DDBJ whole genome shotgun (WGS) entry which is preliminary data.</text>
</comment>
<feature type="transmembrane region" description="Helical" evidence="2">
    <location>
        <begin position="12"/>
        <end position="33"/>
    </location>
</feature>
<evidence type="ECO:0000256" key="2">
    <source>
        <dbReference type="SAM" id="Phobius"/>
    </source>
</evidence>
<reference evidence="3 4" key="1">
    <citation type="submission" date="2016-02" db="EMBL/GenBank/DDBJ databases">
        <title>Genome analysis of coral dinoflagellate symbionts highlights evolutionary adaptations to a symbiotic lifestyle.</title>
        <authorList>
            <person name="Aranda M."/>
            <person name="Li Y."/>
            <person name="Liew Y.J."/>
            <person name="Baumgarten S."/>
            <person name="Simakov O."/>
            <person name="Wilson M."/>
            <person name="Piel J."/>
            <person name="Ashoor H."/>
            <person name="Bougouffa S."/>
            <person name="Bajic V.B."/>
            <person name="Ryu T."/>
            <person name="Ravasi T."/>
            <person name="Bayer T."/>
            <person name="Micklem G."/>
            <person name="Kim H."/>
            <person name="Bhak J."/>
            <person name="Lajeunesse T.C."/>
            <person name="Voolstra C.R."/>
        </authorList>
    </citation>
    <scope>NUCLEOTIDE SEQUENCE [LARGE SCALE GENOMIC DNA]</scope>
    <source>
        <strain evidence="3 4">CCMP2467</strain>
    </source>
</reference>
<dbReference type="OrthoDB" id="448928at2759"/>
<keyword evidence="2" id="KW-0812">Transmembrane</keyword>
<feature type="compositionally biased region" description="Basic and acidic residues" evidence="1">
    <location>
        <begin position="318"/>
        <end position="336"/>
    </location>
</feature>
<keyword evidence="2" id="KW-1133">Transmembrane helix</keyword>
<feature type="region of interest" description="Disordered" evidence="1">
    <location>
        <begin position="400"/>
        <end position="447"/>
    </location>
</feature>
<evidence type="ECO:0000313" key="4">
    <source>
        <dbReference type="Proteomes" id="UP000186817"/>
    </source>
</evidence>
<gene>
    <name evidence="3" type="ORF">AK812_SmicGene31812</name>
</gene>
<dbReference type="Proteomes" id="UP000186817">
    <property type="component" value="Unassembled WGS sequence"/>
</dbReference>
<protein>
    <submittedName>
        <fullName evidence="3">Uncharacterized protein</fullName>
    </submittedName>
</protein>
<proteinExistence type="predicted"/>
<accession>A0A1Q9CVQ7</accession>
<feature type="compositionally biased region" description="Low complexity" evidence="1">
    <location>
        <begin position="303"/>
        <end position="316"/>
    </location>
</feature>